<evidence type="ECO:0000313" key="2">
    <source>
        <dbReference type="EMBL" id="TVU45793.1"/>
    </source>
</evidence>
<accession>A0A5J9WCR5</accession>
<organism evidence="2 3">
    <name type="scientific">Eragrostis curvula</name>
    <name type="common">weeping love grass</name>
    <dbReference type="NCBI Taxonomy" id="38414"/>
    <lineage>
        <taxon>Eukaryota</taxon>
        <taxon>Viridiplantae</taxon>
        <taxon>Streptophyta</taxon>
        <taxon>Embryophyta</taxon>
        <taxon>Tracheophyta</taxon>
        <taxon>Spermatophyta</taxon>
        <taxon>Magnoliopsida</taxon>
        <taxon>Liliopsida</taxon>
        <taxon>Poales</taxon>
        <taxon>Poaceae</taxon>
        <taxon>PACMAD clade</taxon>
        <taxon>Chloridoideae</taxon>
        <taxon>Eragrostideae</taxon>
        <taxon>Eragrostidinae</taxon>
        <taxon>Eragrostis</taxon>
    </lineage>
</organism>
<feature type="compositionally biased region" description="Low complexity" evidence="1">
    <location>
        <begin position="35"/>
        <end position="44"/>
    </location>
</feature>
<name>A0A5J9WCR5_9POAL</name>
<protein>
    <submittedName>
        <fullName evidence="2">Uncharacterized protein</fullName>
    </submittedName>
</protein>
<dbReference type="AlphaFoldDB" id="A0A5J9WCR5"/>
<feature type="compositionally biased region" description="Basic residues" evidence="1">
    <location>
        <begin position="50"/>
        <end position="59"/>
    </location>
</feature>
<evidence type="ECO:0000313" key="3">
    <source>
        <dbReference type="Proteomes" id="UP000324897"/>
    </source>
</evidence>
<evidence type="ECO:0000256" key="1">
    <source>
        <dbReference type="SAM" id="MobiDB-lite"/>
    </source>
</evidence>
<dbReference type="EMBL" id="RWGY01000004">
    <property type="protein sequence ID" value="TVU45793.1"/>
    <property type="molecule type" value="Genomic_DNA"/>
</dbReference>
<feature type="non-terminal residue" evidence="2">
    <location>
        <position position="1"/>
    </location>
</feature>
<feature type="region of interest" description="Disordered" evidence="1">
    <location>
        <begin position="1"/>
        <end position="22"/>
    </location>
</feature>
<reference evidence="2 3" key="1">
    <citation type="journal article" date="2019" name="Sci. Rep.">
        <title>A high-quality genome of Eragrostis curvula grass provides insights into Poaceae evolution and supports new strategies to enhance forage quality.</title>
        <authorList>
            <person name="Carballo J."/>
            <person name="Santos B.A.C.M."/>
            <person name="Zappacosta D."/>
            <person name="Garbus I."/>
            <person name="Selva J.P."/>
            <person name="Gallo C.A."/>
            <person name="Diaz A."/>
            <person name="Albertini E."/>
            <person name="Caccamo M."/>
            <person name="Echenique V."/>
        </authorList>
    </citation>
    <scope>NUCLEOTIDE SEQUENCE [LARGE SCALE GENOMIC DNA]</scope>
    <source>
        <strain evidence="3">cv. Victoria</strain>
        <tissue evidence="2">Leaf</tissue>
    </source>
</reference>
<feature type="region of interest" description="Disordered" evidence="1">
    <location>
        <begin position="35"/>
        <end position="99"/>
    </location>
</feature>
<gene>
    <name evidence="2" type="ORF">EJB05_05295</name>
</gene>
<dbReference type="Gramene" id="TVU45793">
    <property type="protein sequence ID" value="TVU45793"/>
    <property type="gene ID" value="EJB05_05295"/>
</dbReference>
<dbReference type="Proteomes" id="UP000324897">
    <property type="component" value="Chromosome 5"/>
</dbReference>
<sequence length="147" mass="15237">RHHTSLAVAAQPAETTSGSSRGGLAAVLGVGALGAGASCSGASRGDPRRRGVRQRRGRAGRASELRRSVGSGWQQGLATSDRGGGAHRSSTEDAQPCIGGNRILASSTKLVLTVRLMPEPPFDRNISFAPSDVVEREISVVVCDYQS</sequence>
<keyword evidence="3" id="KW-1185">Reference proteome</keyword>
<proteinExistence type="predicted"/>
<comment type="caution">
    <text evidence="2">The sequence shown here is derived from an EMBL/GenBank/DDBJ whole genome shotgun (WGS) entry which is preliminary data.</text>
</comment>